<dbReference type="GO" id="GO:0005524">
    <property type="term" value="F:ATP binding"/>
    <property type="evidence" value="ECO:0007669"/>
    <property type="project" value="InterPro"/>
</dbReference>
<reference evidence="6" key="1">
    <citation type="journal article" date="2014" name="Front. Microbiol.">
        <title>High frequency of phylogenetically diverse reductive dehalogenase-homologous genes in deep subseafloor sedimentary metagenomes.</title>
        <authorList>
            <person name="Kawai M."/>
            <person name="Futagami T."/>
            <person name="Toyoda A."/>
            <person name="Takaki Y."/>
            <person name="Nishi S."/>
            <person name="Hori S."/>
            <person name="Arai W."/>
            <person name="Tsubouchi T."/>
            <person name="Morono Y."/>
            <person name="Uchiyama I."/>
            <person name="Ito T."/>
            <person name="Fujiyama A."/>
            <person name="Inagaki F."/>
            <person name="Takami H."/>
        </authorList>
    </citation>
    <scope>NUCLEOTIDE SEQUENCE</scope>
    <source>
        <strain evidence="6">Expedition CK06-06</strain>
    </source>
</reference>
<protein>
    <recommendedName>
        <fullName evidence="5">ABC transmembrane type-1 domain-containing protein</fullName>
    </recommendedName>
</protein>
<dbReference type="InterPro" id="IPR011527">
    <property type="entry name" value="ABC1_TM_dom"/>
</dbReference>
<accession>X1V496</accession>
<keyword evidence="3 4" id="KW-0472">Membrane</keyword>
<dbReference type="InterPro" id="IPR036640">
    <property type="entry name" value="ABC1_TM_sf"/>
</dbReference>
<evidence type="ECO:0000259" key="5">
    <source>
        <dbReference type="PROSITE" id="PS50929"/>
    </source>
</evidence>
<feature type="non-terminal residue" evidence="6">
    <location>
        <position position="1"/>
    </location>
</feature>
<dbReference type="PROSITE" id="PS50929">
    <property type="entry name" value="ABC_TM1F"/>
    <property type="match status" value="1"/>
</dbReference>
<dbReference type="GO" id="GO:0016020">
    <property type="term" value="C:membrane"/>
    <property type="evidence" value="ECO:0007669"/>
    <property type="project" value="InterPro"/>
</dbReference>
<name>X1V496_9ZZZZ</name>
<evidence type="ECO:0000256" key="3">
    <source>
        <dbReference type="ARBA" id="ARBA00023136"/>
    </source>
</evidence>
<evidence type="ECO:0000256" key="4">
    <source>
        <dbReference type="SAM" id="Phobius"/>
    </source>
</evidence>
<evidence type="ECO:0000313" key="6">
    <source>
        <dbReference type="EMBL" id="GAJ24603.1"/>
    </source>
</evidence>
<dbReference type="SUPFAM" id="SSF90123">
    <property type="entry name" value="ABC transporter transmembrane region"/>
    <property type="match status" value="1"/>
</dbReference>
<gene>
    <name evidence="6" type="ORF">S12H4_56147</name>
</gene>
<sequence>LERVQESLSGIREIRAFVQEEGKIKEFTRVNQEYVKRNMSLAKIRALFFPLIMLIGGLGTALVVLFAGSKVILQEIDLGDTAHFFKKKIVEVITSI</sequence>
<dbReference type="GO" id="GO:0140359">
    <property type="term" value="F:ABC-type transporter activity"/>
    <property type="evidence" value="ECO:0007669"/>
    <property type="project" value="InterPro"/>
</dbReference>
<keyword evidence="1 4" id="KW-0812">Transmembrane</keyword>
<organism evidence="6">
    <name type="scientific">marine sediment metagenome</name>
    <dbReference type="NCBI Taxonomy" id="412755"/>
    <lineage>
        <taxon>unclassified sequences</taxon>
        <taxon>metagenomes</taxon>
        <taxon>ecological metagenomes</taxon>
    </lineage>
</organism>
<dbReference type="Gene3D" id="1.20.1560.10">
    <property type="entry name" value="ABC transporter type 1, transmembrane domain"/>
    <property type="match status" value="1"/>
</dbReference>
<evidence type="ECO:0000256" key="1">
    <source>
        <dbReference type="ARBA" id="ARBA00022692"/>
    </source>
</evidence>
<dbReference type="EMBL" id="BARW01036111">
    <property type="protein sequence ID" value="GAJ24603.1"/>
    <property type="molecule type" value="Genomic_DNA"/>
</dbReference>
<comment type="caution">
    <text evidence="6">The sequence shown here is derived from an EMBL/GenBank/DDBJ whole genome shotgun (WGS) entry which is preliminary data.</text>
</comment>
<evidence type="ECO:0000256" key="2">
    <source>
        <dbReference type="ARBA" id="ARBA00022989"/>
    </source>
</evidence>
<dbReference type="AlphaFoldDB" id="X1V496"/>
<proteinExistence type="predicted"/>
<keyword evidence="2 4" id="KW-1133">Transmembrane helix</keyword>
<feature type="domain" description="ABC transmembrane type-1" evidence="5">
    <location>
        <begin position="1"/>
        <end position="80"/>
    </location>
</feature>
<feature type="transmembrane region" description="Helical" evidence="4">
    <location>
        <begin position="46"/>
        <end position="68"/>
    </location>
</feature>
<dbReference type="Pfam" id="PF00664">
    <property type="entry name" value="ABC_membrane"/>
    <property type="match status" value="1"/>
</dbReference>